<evidence type="ECO:0000313" key="2">
    <source>
        <dbReference type="Proteomes" id="UP000002899"/>
    </source>
</evidence>
<organism evidence="1 2">
    <name type="scientific">Babesia microti (strain RI)</name>
    <dbReference type="NCBI Taxonomy" id="1133968"/>
    <lineage>
        <taxon>Eukaryota</taxon>
        <taxon>Sar</taxon>
        <taxon>Alveolata</taxon>
        <taxon>Apicomplexa</taxon>
        <taxon>Aconoidasida</taxon>
        <taxon>Piroplasmida</taxon>
        <taxon>Babesiidae</taxon>
        <taxon>Babesia</taxon>
    </lineage>
</organism>
<proteinExistence type="predicted"/>
<dbReference type="GeneID" id="24426549"/>
<gene>
    <name evidence="1" type="ORF">BmR1_04g09630</name>
</gene>
<evidence type="ECO:0000313" key="1">
    <source>
        <dbReference type="EMBL" id="CCF76094.1"/>
    </source>
</evidence>
<reference evidence="1 2" key="3">
    <citation type="journal article" date="2016" name="Sci. Rep.">
        <title>Genome-wide diversity and gene expression profiling of Babesia microti isolates identify polymorphic genes that mediate host-pathogen interactions.</title>
        <authorList>
            <person name="Silva J.C."/>
            <person name="Cornillot E."/>
            <person name="McCracken C."/>
            <person name="Usmani-Brown S."/>
            <person name="Dwivedi A."/>
            <person name="Ifeonu O.O."/>
            <person name="Crabtree J."/>
            <person name="Gotia H.T."/>
            <person name="Virji A.Z."/>
            <person name="Reynes C."/>
            <person name="Colinge J."/>
            <person name="Kumar V."/>
            <person name="Lawres L."/>
            <person name="Pazzi J.E."/>
            <person name="Pablo J.V."/>
            <person name="Hung C."/>
            <person name="Brancato J."/>
            <person name="Kumari P."/>
            <person name="Orvis J."/>
            <person name="Tretina K."/>
            <person name="Chibucos M."/>
            <person name="Ott S."/>
            <person name="Sadzewicz L."/>
            <person name="Sengamalay N."/>
            <person name="Shetty A.C."/>
            <person name="Su Q."/>
            <person name="Tallon L."/>
            <person name="Fraser C.M."/>
            <person name="Frutos R."/>
            <person name="Molina D.M."/>
            <person name="Krause P.J."/>
            <person name="Ben Mamoun C."/>
        </authorList>
    </citation>
    <scope>NUCLEOTIDE SEQUENCE [LARGE SCALE GENOMIC DNA]</scope>
    <source>
        <strain evidence="1 2">RI</strain>
    </source>
</reference>
<reference evidence="1 2" key="2">
    <citation type="journal article" date="2013" name="PLoS ONE">
        <title>Whole genome mapping and re-organization of the nuclear and mitochondrial genomes of Babesia microti isolates.</title>
        <authorList>
            <person name="Cornillot E."/>
            <person name="Dassouli A."/>
            <person name="Garg A."/>
            <person name="Pachikara N."/>
            <person name="Randazzo S."/>
            <person name="Depoix D."/>
            <person name="Carcy B."/>
            <person name="Delbecq S."/>
            <person name="Frutos R."/>
            <person name="Silva J.C."/>
            <person name="Sutton R."/>
            <person name="Krause P.J."/>
            <person name="Mamoun C.B."/>
        </authorList>
    </citation>
    <scope>NUCLEOTIDE SEQUENCE [LARGE SCALE GENOMIC DNA]</scope>
    <source>
        <strain evidence="1 2">RI</strain>
    </source>
</reference>
<dbReference type="RefSeq" id="XP_012650502.1">
    <property type="nucleotide sequence ID" value="XM_012795048.1"/>
</dbReference>
<reference evidence="1 2" key="1">
    <citation type="journal article" date="2012" name="Nucleic Acids Res.">
        <title>Sequencing of the smallest Apicomplexan genome from the human pathogen Babesia microti.</title>
        <authorList>
            <person name="Cornillot E."/>
            <person name="Hadj-Kaddour K."/>
            <person name="Dassouli A."/>
            <person name="Noel B."/>
            <person name="Ranwez V."/>
            <person name="Vacherie B."/>
            <person name="Augagneur Y."/>
            <person name="Bres V."/>
            <person name="Duclos A."/>
            <person name="Randazzo S."/>
            <person name="Carcy B."/>
            <person name="Debierre-Grockiego F."/>
            <person name="Delbecq S."/>
            <person name="Moubri-Menage K."/>
            <person name="Shams-Eldin H."/>
            <person name="Usmani-Brown S."/>
            <person name="Bringaud F."/>
            <person name="Wincker P."/>
            <person name="Vivares C.P."/>
            <person name="Schwarz R.T."/>
            <person name="Schetters T.P."/>
            <person name="Krause P.J."/>
            <person name="Gorenflot A."/>
            <person name="Berry V."/>
            <person name="Barbe V."/>
            <person name="Ben Mamoun C."/>
        </authorList>
    </citation>
    <scope>NUCLEOTIDE SEQUENCE [LARGE SCALE GENOMIC DNA]</scope>
    <source>
        <strain evidence="1 2">RI</strain>
    </source>
</reference>
<sequence length="178" mass="20513">MGNNISCLTLSGISLSLPSDYDILEVKSQRDDFLQYREELERQVEFFKAKLTEHLKNDDKKNAKYAYCNKKINEELLALVDSSILEILNLLSEIEHKRLYRNVIGTITNGVDTIKKINYAIACQWAINDDYKAITMLINEMPELFSDLRNYIESDNLDAEELDTPTPIKFDHSGINTD</sequence>
<dbReference type="Proteomes" id="UP000002899">
    <property type="component" value="Chromosome IV"/>
</dbReference>
<dbReference type="KEGG" id="bmic:BmR1_04g09630"/>
<dbReference type="AlphaFoldDB" id="I7IA39"/>
<keyword evidence="2" id="KW-1185">Reference proteome</keyword>
<name>I7IA39_BABMR</name>
<accession>I7IA39</accession>
<protein>
    <submittedName>
        <fullName evidence="1">Uncharacterized protein</fullName>
    </submittedName>
</protein>
<dbReference type="VEuPathDB" id="PiroplasmaDB:BmR1_04g09630"/>
<dbReference type="EMBL" id="LN871599">
    <property type="protein sequence ID" value="CCF76094.1"/>
    <property type="molecule type" value="Genomic_DNA"/>
</dbReference>